<evidence type="ECO:0000313" key="1">
    <source>
        <dbReference type="EMBL" id="SON49228.1"/>
    </source>
</evidence>
<proteinExistence type="predicted"/>
<dbReference type="AlphaFoldDB" id="A0A2N8ZBH5"/>
<accession>A0A2N8ZBH5</accession>
<protein>
    <submittedName>
        <fullName evidence="1">Uncharacterized protein</fullName>
    </submittedName>
</protein>
<organism evidence="1 2">
    <name type="scientific">Vibrio tapetis subsp. tapetis</name>
    <dbReference type="NCBI Taxonomy" id="1671868"/>
    <lineage>
        <taxon>Bacteria</taxon>
        <taxon>Pseudomonadati</taxon>
        <taxon>Pseudomonadota</taxon>
        <taxon>Gammaproteobacteria</taxon>
        <taxon>Vibrionales</taxon>
        <taxon>Vibrionaceae</taxon>
        <taxon>Vibrio</taxon>
    </lineage>
</organism>
<keyword evidence="2" id="KW-1185">Reference proteome</keyword>
<dbReference type="RefSeq" id="WP_102521930.1">
    <property type="nucleotide sequence ID" value="NZ_LT960611.1"/>
</dbReference>
<dbReference type="OrthoDB" id="5879221at2"/>
<dbReference type="EMBL" id="LT960611">
    <property type="protein sequence ID" value="SON49228.1"/>
    <property type="molecule type" value="Genomic_DNA"/>
</dbReference>
<sequence length="67" mass="7848">MDKELLARRIYAERVSSLMGDCNIDDEQLAELWQNKATPAEAAKALMHEDETFEGPAWLQRYLHRDR</sequence>
<dbReference type="Proteomes" id="UP000235828">
    <property type="component" value="Chromosome A"/>
</dbReference>
<dbReference type="KEGG" id="vta:A1249"/>
<gene>
    <name evidence="1" type="ORF">VTAP4600_A1249</name>
</gene>
<name>A0A2N8ZBH5_9VIBR</name>
<reference evidence="1 2" key="1">
    <citation type="submission" date="2017-10" db="EMBL/GenBank/DDBJ databases">
        <authorList>
            <person name="Banno H."/>
            <person name="Chua N.-H."/>
        </authorList>
    </citation>
    <scope>NUCLEOTIDE SEQUENCE [LARGE SCALE GENOMIC DNA]</scope>
    <source>
        <strain evidence="1">Vibrio tapetis CECT4600</strain>
    </source>
</reference>
<evidence type="ECO:0000313" key="2">
    <source>
        <dbReference type="Proteomes" id="UP000235828"/>
    </source>
</evidence>